<evidence type="ECO:0008006" key="3">
    <source>
        <dbReference type="Google" id="ProtNLM"/>
    </source>
</evidence>
<dbReference type="SUPFAM" id="SSF53756">
    <property type="entry name" value="UDP-Glycosyltransferase/glycogen phosphorylase"/>
    <property type="match status" value="1"/>
</dbReference>
<dbReference type="GO" id="GO:0016757">
    <property type="term" value="F:glycosyltransferase activity"/>
    <property type="evidence" value="ECO:0007669"/>
    <property type="project" value="TreeGrafter"/>
</dbReference>
<keyword evidence="2" id="KW-1185">Reference proteome</keyword>
<dbReference type="PANTHER" id="PTHR45947:SF3">
    <property type="entry name" value="SULFOQUINOVOSYL TRANSFERASE SQD2"/>
    <property type="match status" value="1"/>
</dbReference>
<accession>A0A2P6MBX5</accession>
<dbReference type="AlphaFoldDB" id="A0A2P6MBX5"/>
<dbReference type="Gene3D" id="3.40.50.2000">
    <property type="entry name" value="Glycogen Phosphorylase B"/>
    <property type="match status" value="2"/>
</dbReference>
<dbReference type="Proteomes" id="UP000241736">
    <property type="component" value="Unassembled WGS sequence"/>
</dbReference>
<name>A0A2P6MBX5_9GAMM</name>
<reference evidence="1 2" key="1">
    <citation type="submission" date="2018-03" db="EMBL/GenBank/DDBJ databases">
        <title>Arenimonas caeni sp. nov., isolated from activated sludge.</title>
        <authorList>
            <person name="Liu H."/>
        </authorList>
    </citation>
    <scope>NUCLEOTIDE SEQUENCE [LARGE SCALE GENOMIC DNA]</scope>
    <source>
        <strain evidence="2">z29</strain>
    </source>
</reference>
<sequence length="377" mass="40963">MDKDVILVITTSYPSSADGSEAAGSFVADFVRELSKKSPVRVVAPGRSERIEGASGGHVWRFAAGSRPLSLLSPAKPWHWPAIAVALFSLRRQSLAASRDGRVAHVLALWILPSGWAARIVSKRHAVPYSVWALGSDIWALARVPLVGPLLAKVSRSAMWRFADGFQLARDAESFTGAPFDFLPSSRSLKVVRHAPARNRAPFRLLYLGRWHFNKGTDLLLEALKLLNEEDWTLIEEVHIAGGGPLEPVVRAGVEALSRAGRPIRLSGYLNSAEASRALGRADRLLLPSRIESIPVVFSDALCAALPIVSMPVGDIPELIRPGMGWVASGVSAVEFADAIRASFQDGHDESELSRCLKLFRPEGAAQRIIELMRGHS</sequence>
<evidence type="ECO:0000313" key="1">
    <source>
        <dbReference type="EMBL" id="PRH83497.1"/>
    </source>
</evidence>
<dbReference type="OrthoDB" id="9802525at2"/>
<protein>
    <recommendedName>
        <fullName evidence="3">Glycosyl transferase family 1 domain-containing protein</fullName>
    </recommendedName>
</protein>
<proteinExistence type="predicted"/>
<evidence type="ECO:0000313" key="2">
    <source>
        <dbReference type="Proteomes" id="UP000241736"/>
    </source>
</evidence>
<dbReference type="Pfam" id="PF13692">
    <property type="entry name" value="Glyco_trans_1_4"/>
    <property type="match status" value="1"/>
</dbReference>
<gene>
    <name evidence="1" type="ORF">C6N40_02275</name>
</gene>
<dbReference type="EMBL" id="PVLF01000002">
    <property type="protein sequence ID" value="PRH83497.1"/>
    <property type="molecule type" value="Genomic_DNA"/>
</dbReference>
<comment type="caution">
    <text evidence="1">The sequence shown here is derived from an EMBL/GenBank/DDBJ whole genome shotgun (WGS) entry which is preliminary data.</text>
</comment>
<organism evidence="1 2">
    <name type="scientific">Arenimonas caeni</name>
    <dbReference type="NCBI Taxonomy" id="2058085"/>
    <lineage>
        <taxon>Bacteria</taxon>
        <taxon>Pseudomonadati</taxon>
        <taxon>Pseudomonadota</taxon>
        <taxon>Gammaproteobacteria</taxon>
        <taxon>Lysobacterales</taxon>
        <taxon>Lysobacteraceae</taxon>
        <taxon>Arenimonas</taxon>
    </lineage>
</organism>
<dbReference type="PANTHER" id="PTHR45947">
    <property type="entry name" value="SULFOQUINOVOSYL TRANSFERASE SQD2"/>
    <property type="match status" value="1"/>
</dbReference>
<dbReference type="InterPro" id="IPR050194">
    <property type="entry name" value="Glycosyltransferase_grp1"/>
</dbReference>
<dbReference type="RefSeq" id="WP_106989375.1">
    <property type="nucleotide sequence ID" value="NZ_KZ679084.1"/>
</dbReference>